<dbReference type="EMBL" id="JXTC01000716">
    <property type="protein sequence ID" value="PON39474.1"/>
    <property type="molecule type" value="Genomic_DNA"/>
</dbReference>
<name>A0A2P5ASG5_TREOI</name>
<dbReference type="InParanoid" id="A0A2P5ASG5"/>
<comment type="caution">
    <text evidence="2">The sequence shown here is derived from an EMBL/GenBank/DDBJ whole genome shotgun (WGS) entry which is preliminary data.</text>
</comment>
<feature type="transmembrane region" description="Helical" evidence="1">
    <location>
        <begin position="142"/>
        <end position="164"/>
    </location>
</feature>
<accession>A0A2P5ASG5</accession>
<keyword evidence="1" id="KW-0472">Membrane</keyword>
<protein>
    <submittedName>
        <fullName evidence="2">Uncharacterized protein</fullName>
    </submittedName>
</protein>
<sequence length="166" mass="19698">MRLKLPTRCLVRRGYRRGVGPKFKRAAKTSSIVTSLPREPPVPDTELLEFFSQAQNYLTLAHQHEAVLIVQHDVNKQYSGEQMQYMSNACRHCFQDFRYLFDNMLLRVLLRYSHPLHCLRDTDLKLYPNLPSLKRMKSLPTWIARELFSFSFSTFCFCIGYFYYII</sequence>
<evidence type="ECO:0000313" key="2">
    <source>
        <dbReference type="EMBL" id="PON39474.1"/>
    </source>
</evidence>
<organism evidence="2 3">
    <name type="scientific">Trema orientale</name>
    <name type="common">Charcoal tree</name>
    <name type="synonym">Celtis orientalis</name>
    <dbReference type="NCBI Taxonomy" id="63057"/>
    <lineage>
        <taxon>Eukaryota</taxon>
        <taxon>Viridiplantae</taxon>
        <taxon>Streptophyta</taxon>
        <taxon>Embryophyta</taxon>
        <taxon>Tracheophyta</taxon>
        <taxon>Spermatophyta</taxon>
        <taxon>Magnoliopsida</taxon>
        <taxon>eudicotyledons</taxon>
        <taxon>Gunneridae</taxon>
        <taxon>Pentapetalae</taxon>
        <taxon>rosids</taxon>
        <taxon>fabids</taxon>
        <taxon>Rosales</taxon>
        <taxon>Cannabaceae</taxon>
        <taxon>Trema</taxon>
    </lineage>
</organism>
<gene>
    <name evidence="2" type="ORF">TorRG33x02_342630</name>
</gene>
<evidence type="ECO:0000313" key="3">
    <source>
        <dbReference type="Proteomes" id="UP000237000"/>
    </source>
</evidence>
<keyword evidence="1" id="KW-0812">Transmembrane</keyword>
<reference evidence="3" key="1">
    <citation type="submission" date="2016-06" db="EMBL/GenBank/DDBJ databases">
        <title>Parallel loss of symbiosis genes in relatives of nitrogen-fixing non-legume Parasponia.</title>
        <authorList>
            <person name="Van Velzen R."/>
            <person name="Holmer R."/>
            <person name="Bu F."/>
            <person name="Rutten L."/>
            <person name="Van Zeijl A."/>
            <person name="Liu W."/>
            <person name="Santuari L."/>
            <person name="Cao Q."/>
            <person name="Sharma T."/>
            <person name="Shen D."/>
            <person name="Roswanjaya Y."/>
            <person name="Wardhani T."/>
            <person name="Kalhor M.S."/>
            <person name="Jansen J."/>
            <person name="Van den Hoogen J."/>
            <person name="Gungor B."/>
            <person name="Hartog M."/>
            <person name="Hontelez J."/>
            <person name="Verver J."/>
            <person name="Yang W.-C."/>
            <person name="Schijlen E."/>
            <person name="Repin R."/>
            <person name="Schilthuizen M."/>
            <person name="Schranz E."/>
            <person name="Heidstra R."/>
            <person name="Miyata K."/>
            <person name="Fedorova E."/>
            <person name="Kohlen W."/>
            <person name="Bisseling T."/>
            <person name="Smit S."/>
            <person name="Geurts R."/>
        </authorList>
    </citation>
    <scope>NUCLEOTIDE SEQUENCE [LARGE SCALE GENOMIC DNA]</scope>
    <source>
        <strain evidence="3">cv. RG33-2</strain>
    </source>
</reference>
<evidence type="ECO:0000256" key="1">
    <source>
        <dbReference type="SAM" id="Phobius"/>
    </source>
</evidence>
<dbReference type="AlphaFoldDB" id="A0A2P5ASG5"/>
<proteinExistence type="predicted"/>
<dbReference type="Proteomes" id="UP000237000">
    <property type="component" value="Unassembled WGS sequence"/>
</dbReference>
<keyword evidence="3" id="KW-1185">Reference proteome</keyword>
<keyword evidence="1" id="KW-1133">Transmembrane helix</keyword>